<dbReference type="EMBL" id="GBXM01099569">
    <property type="protein sequence ID" value="JAH09008.1"/>
    <property type="molecule type" value="Transcribed_RNA"/>
</dbReference>
<organism evidence="2">
    <name type="scientific">Anguilla anguilla</name>
    <name type="common">European freshwater eel</name>
    <name type="synonym">Muraena anguilla</name>
    <dbReference type="NCBI Taxonomy" id="7936"/>
    <lineage>
        <taxon>Eukaryota</taxon>
        <taxon>Metazoa</taxon>
        <taxon>Chordata</taxon>
        <taxon>Craniata</taxon>
        <taxon>Vertebrata</taxon>
        <taxon>Euteleostomi</taxon>
        <taxon>Actinopterygii</taxon>
        <taxon>Neopterygii</taxon>
        <taxon>Teleostei</taxon>
        <taxon>Anguilliformes</taxon>
        <taxon>Anguillidae</taxon>
        <taxon>Anguilla</taxon>
    </lineage>
</organism>
<feature type="chain" id="PRO_5002430805" evidence="1">
    <location>
        <begin position="26"/>
        <end position="59"/>
    </location>
</feature>
<accession>A0A0E9PYQ5</accession>
<reference evidence="2" key="2">
    <citation type="journal article" date="2015" name="Fish Shellfish Immunol.">
        <title>Early steps in the European eel (Anguilla anguilla)-Vibrio vulnificus interaction in the gills: Role of the RtxA13 toxin.</title>
        <authorList>
            <person name="Callol A."/>
            <person name="Pajuelo D."/>
            <person name="Ebbesson L."/>
            <person name="Teles M."/>
            <person name="MacKenzie S."/>
            <person name="Amaro C."/>
        </authorList>
    </citation>
    <scope>NUCLEOTIDE SEQUENCE</scope>
</reference>
<evidence type="ECO:0000313" key="2">
    <source>
        <dbReference type="EMBL" id="JAH09008.1"/>
    </source>
</evidence>
<proteinExistence type="predicted"/>
<name>A0A0E9PYQ5_ANGAN</name>
<feature type="signal peptide" evidence="1">
    <location>
        <begin position="1"/>
        <end position="25"/>
    </location>
</feature>
<dbReference type="AlphaFoldDB" id="A0A0E9PYQ5"/>
<protein>
    <submittedName>
        <fullName evidence="2">Uncharacterized protein</fullName>
    </submittedName>
</protein>
<reference evidence="2" key="1">
    <citation type="submission" date="2014-11" db="EMBL/GenBank/DDBJ databases">
        <authorList>
            <person name="Amaro Gonzalez C."/>
        </authorList>
    </citation>
    <scope>NUCLEOTIDE SEQUENCE</scope>
</reference>
<evidence type="ECO:0000256" key="1">
    <source>
        <dbReference type="SAM" id="SignalP"/>
    </source>
</evidence>
<keyword evidence="1" id="KW-0732">Signal</keyword>
<sequence length="59" mass="6921">MFFPYVELLSVCYLLHASLLVVCSAEVIKRLPNLSINRYCTHPLSSYKPHFRHKKVMLN</sequence>